<evidence type="ECO:0000313" key="1">
    <source>
        <dbReference type="EMBL" id="GFU26678.1"/>
    </source>
</evidence>
<sequence>MDTIPASPSSTELPVYLPDKADAMEHVVWQGFVKAFITYQELPNNRIFVSFSSPSWFQKKTFMDNFKADKRMGFIYNNMFIVKCFFIFGLRKVEPGMIHLIQTTKLPVLIYELPPSSRRSQAEPNLYQRSFEPYNQMLYHRTVIEPHTSYPFPVGMHCILMTIQKTVFALDVVPETVLTTLLQNGFRLGGL</sequence>
<protein>
    <submittedName>
        <fullName evidence="1">Retrovirus-related Pol polyprotein from transposon 297</fullName>
    </submittedName>
</protein>
<evidence type="ECO:0000313" key="2">
    <source>
        <dbReference type="Proteomes" id="UP000887013"/>
    </source>
</evidence>
<dbReference type="Proteomes" id="UP000887013">
    <property type="component" value="Unassembled WGS sequence"/>
</dbReference>
<organism evidence="1 2">
    <name type="scientific">Nephila pilipes</name>
    <name type="common">Giant wood spider</name>
    <name type="synonym">Nephila maculata</name>
    <dbReference type="NCBI Taxonomy" id="299642"/>
    <lineage>
        <taxon>Eukaryota</taxon>
        <taxon>Metazoa</taxon>
        <taxon>Ecdysozoa</taxon>
        <taxon>Arthropoda</taxon>
        <taxon>Chelicerata</taxon>
        <taxon>Arachnida</taxon>
        <taxon>Araneae</taxon>
        <taxon>Araneomorphae</taxon>
        <taxon>Entelegynae</taxon>
        <taxon>Araneoidea</taxon>
        <taxon>Nephilidae</taxon>
        <taxon>Nephila</taxon>
    </lineage>
</organism>
<comment type="caution">
    <text evidence="1">The sequence shown here is derived from an EMBL/GenBank/DDBJ whole genome shotgun (WGS) entry which is preliminary data.</text>
</comment>
<name>A0A8X6UFA9_NEPPI</name>
<dbReference type="AlphaFoldDB" id="A0A8X6UFA9"/>
<proteinExistence type="predicted"/>
<dbReference type="EMBL" id="BMAW01032666">
    <property type="protein sequence ID" value="GFU26678.1"/>
    <property type="molecule type" value="Genomic_DNA"/>
</dbReference>
<gene>
    <name evidence="1" type="primary">pol_1466</name>
    <name evidence="1" type="ORF">NPIL_628901</name>
</gene>
<reference evidence="1" key="1">
    <citation type="submission" date="2020-08" db="EMBL/GenBank/DDBJ databases">
        <title>Multicomponent nature underlies the extraordinary mechanical properties of spider dragline silk.</title>
        <authorList>
            <person name="Kono N."/>
            <person name="Nakamura H."/>
            <person name="Mori M."/>
            <person name="Yoshida Y."/>
            <person name="Ohtoshi R."/>
            <person name="Malay A.D."/>
            <person name="Moran D.A.P."/>
            <person name="Tomita M."/>
            <person name="Numata K."/>
            <person name="Arakawa K."/>
        </authorList>
    </citation>
    <scope>NUCLEOTIDE SEQUENCE</scope>
</reference>
<accession>A0A8X6UFA9</accession>
<keyword evidence="2" id="KW-1185">Reference proteome</keyword>